<name>A0AB40AUA1_DIOCR</name>
<keyword evidence="2" id="KW-1185">Reference proteome</keyword>
<feature type="compositionally biased region" description="Polar residues" evidence="1">
    <location>
        <begin position="64"/>
        <end position="76"/>
    </location>
</feature>
<sequence>MLGSSSGSKAIMSCDTCGAGHATSQCPIFVTPSPPVETVDYVGGGPRGSGNQFGNTYNYGWRGSSNPSWTQGQSQYRPPLSQGRQYQAPLPQEKKYSTEDVLARFMISTELEARERGIPSASSDGVAVREDPNLSDDASKENGRKTVEDCPNSNISKGHEYKPVVSYPSRLKQDKDEAQFKKFLNIFKELHINIPIIEALAQMPKYAKFLKELLTNKRKLEEQGTVVLTGNCSAILEKKMPQKVKDSGSFVIPCVFGEGMTEHPLADSGASINVMPYNLFLKLGLEDLRPTQMTL</sequence>
<accession>A0AB40AUA1</accession>
<feature type="region of interest" description="Disordered" evidence="1">
    <location>
        <begin position="116"/>
        <end position="159"/>
    </location>
</feature>
<feature type="region of interest" description="Disordered" evidence="1">
    <location>
        <begin position="64"/>
        <end position="93"/>
    </location>
</feature>
<protein>
    <submittedName>
        <fullName evidence="3">Uncharacterized protein LOC120254609</fullName>
    </submittedName>
</protein>
<dbReference type="InterPro" id="IPR021109">
    <property type="entry name" value="Peptidase_aspartic_dom_sf"/>
</dbReference>
<dbReference type="PANTHER" id="PTHR33067">
    <property type="entry name" value="RNA-DIRECTED DNA POLYMERASE-RELATED"/>
    <property type="match status" value="1"/>
</dbReference>
<dbReference type="GeneID" id="120254609"/>
<dbReference type="AlphaFoldDB" id="A0AB40AUA1"/>
<evidence type="ECO:0000256" key="1">
    <source>
        <dbReference type="SAM" id="MobiDB-lite"/>
    </source>
</evidence>
<reference evidence="3" key="1">
    <citation type="submission" date="2025-08" db="UniProtKB">
        <authorList>
            <consortium name="RefSeq"/>
        </authorList>
    </citation>
    <scope>IDENTIFICATION</scope>
</reference>
<gene>
    <name evidence="3" type="primary">LOC120254609</name>
</gene>
<dbReference type="RefSeq" id="XP_039118622.1">
    <property type="nucleotide sequence ID" value="XM_039262688.1"/>
</dbReference>
<dbReference type="Proteomes" id="UP001515500">
    <property type="component" value="Unplaced"/>
</dbReference>
<proteinExistence type="predicted"/>
<organism evidence="2 3">
    <name type="scientific">Dioscorea cayennensis subsp. rotundata</name>
    <name type="common">White Guinea yam</name>
    <name type="synonym">Dioscorea rotundata</name>
    <dbReference type="NCBI Taxonomy" id="55577"/>
    <lineage>
        <taxon>Eukaryota</taxon>
        <taxon>Viridiplantae</taxon>
        <taxon>Streptophyta</taxon>
        <taxon>Embryophyta</taxon>
        <taxon>Tracheophyta</taxon>
        <taxon>Spermatophyta</taxon>
        <taxon>Magnoliopsida</taxon>
        <taxon>Liliopsida</taxon>
        <taxon>Dioscoreales</taxon>
        <taxon>Dioscoreaceae</taxon>
        <taxon>Dioscorea</taxon>
    </lineage>
</organism>
<dbReference type="Gene3D" id="2.40.70.10">
    <property type="entry name" value="Acid Proteases"/>
    <property type="match status" value="1"/>
</dbReference>
<evidence type="ECO:0000313" key="3">
    <source>
        <dbReference type="RefSeq" id="XP_039118622.1"/>
    </source>
</evidence>
<evidence type="ECO:0000313" key="2">
    <source>
        <dbReference type="Proteomes" id="UP001515500"/>
    </source>
</evidence>
<dbReference type="PANTHER" id="PTHR33067:SF35">
    <property type="entry name" value="ASPARTIC PEPTIDASE DDI1-TYPE DOMAIN-CONTAINING PROTEIN"/>
    <property type="match status" value="1"/>
</dbReference>
<feature type="compositionally biased region" description="Basic and acidic residues" evidence="1">
    <location>
        <begin position="127"/>
        <end position="148"/>
    </location>
</feature>